<proteinExistence type="predicted"/>
<dbReference type="Gene3D" id="3.30.300.200">
    <property type="match status" value="1"/>
</dbReference>
<name>A0A381QPY1_9ZZZZ</name>
<dbReference type="EMBL" id="UINC01001407">
    <property type="protein sequence ID" value="SUZ79967.1"/>
    <property type="molecule type" value="Genomic_DNA"/>
</dbReference>
<feature type="domain" description="Baseplate wedge protein gp6-like N-terminal helical" evidence="1">
    <location>
        <begin position="14"/>
        <end position="84"/>
    </location>
</feature>
<reference evidence="2" key="1">
    <citation type="submission" date="2018-05" db="EMBL/GenBank/DDBJ databases">
        <authorList>
            <person name="Lanie J.A."/>
            <person name="Ng W.-L."/>
            <person name="Kazmierczak K.M."/>
            <person name="Andrzejewski T.M."/>
            <person name="Davidsen T.M."/>
            <person name="Wayne K.J."/>
            <person name="Tettelin H."/>
            <person name="Glass J.I."/>
            <person name="Rusch D."/>
            <person name="Podicherti R."/>
            <person name="Tsui H.-C.T."/>
            <person name="Winkler M.E."/>
        </authorList>
    </citation>
    <scope>NUCLEOTIDE SEQUENCE</scope>
</reference>
<dbReference type="AlphaFoldDB" id="A0A381QPY1"/>
<dbReference type="Pfam" id="PF21379">
    <property type="entry name" value="Gp6-like_1st"/>
    <property type="match status" value="1"/>
</dbReference>
<dbReference type="InterPro" id="IPR049026">
    <property type="entry name" value="Gp6-like_N"/>
</dbReference>
<evidence type="ECO:0000313" key="2">
    <source>
        <dbReference type="EMBL" id="SUZ79967.1"/>
    </source>
</evidence>
<organism evidence="2">
    <name type="scientific">marine metagenome</name>
    <dbReference type="NCBI Taxonomy" id="408172"/>
    <lineage>
        <taxon>unclassified sequences</taxon>
        <taxon>metagenomes</taxon>
        <taxon>ecological metagenomes</taxon>
    </lineage>
</organism>
<gene>
    <name evidence="2" type="ORF">METZ01_LOCUS32821</name>
</gene>
<protein>
    <recommendedName>
        <fullName evidence="1">Baseplate wedge protein gp6-like N-terminal helical domain-containing protein</fullName>
    </recommendedName>
</protein>
<sequence>MATSNKIKVTDLEFDEIKSNLKAYLSAQDEFQDYDFEGSGMSVLIDMLAYNTHYTGYYANMLGNEMFMDSSSLRDSVVSHAKHLGVTPTSVKTPTAELNFTFTPSGAPTSLTIAKDTKFTTSIDGTSYTFVTNVATNVPRAGDGSYTATGVEIKEGKILNKSYTVDSGDTAQRFIIPNINVDASTISVVIQNSDSDTDTNIYTDGNAIDVTTIKGTDKVFFLQEIEGRKYEITFGDGAVGKQLSDGNIIFIEYIVTGGTLANKASVFTAVGSVATLTSADYILTTNTEATGGADIQTTTSLKFQAPKLYQAQNRATTKDDYKAILLEQRPDIESITAYGGEDADPVQYGKVFIAVKPSGNNVFTNVAKAAIEKSILKQSNVVTVIPIIIDPIFIYLLLDTTVNYDPVTNLTDETTLKTNINTSIQNYHQTNLEKFDQKFRYSMLSQDIDNTNDSIRNNRTTMRYQQRIAIETLDTPITYTLNFNNALQHGNLISSSFIATDGYTYTLVDDTIGNIKAVKLNSGGVWTGSVHIRETGVLHTGEYHYAVDVHDTESQLLDLFILPDGSTDYGTIDYATGKVILNSFRPVTITDGNDYIKITVTPTYNNSDITPLREQILTYDVNDTEAIVINMVAETI</sequence>
<evidence type="ECO:0000259" key="1">
    <source>
        <dbReference type="Pfam" id="PF21379"/>
    </source>
</evidence>
<accession>A0A381QPY1</accession>